<sequence length="71" mass="7988">MSRAVAEERSKTRTRAKNKGQGQKSKTGNGLIASLIQYTLRITMQDAPRYKPAAIRFFSRKHLQVSNNPLA</sequence>
<accession>A0A7X5SA90</accession>
<gene>
    <name evidence="2" type="ORF">G3W61_20555</name>
</gene>
<proteinExistence type="predicted"/>
<feature type="region of interest" description="Disordered" evidence="1">
    <location>
        <begin position="1"/>
        <end position="28"/>
    </location>
</feature>
<dbReference type="AlphaFoldDB" id="A0A7X5SA90"/>
<feature type="compositionally biased region" description="Basic and acidic residues" evidence="1">
    <location>
        <begin position="1"/>
        <end position="11"/>
    </location>
</feature>
<evidence type="ECO:0000313" key="3">
    <source>
        <dbReference type="Proteomes" id="UP000471082"/>
    </source>
</evidence>
<organism evidence="2 3">
    <name type="scientific">Xanthomonas perforans</name>
    <dbReference type="NCBI Taxonomy" id="442694"/>
    <lineage>
        <taxon>Bacteria</taxon>
        <taxon>Pseudomonadati</taxon>
        <taxon>Pseudomonadota</taxon>
        <taxon>Gammaproteobacteria</taxon>
        <taxon>Lysobacterales</taxon>
        <taxon>Lysobacteraceae</taxon>
        <taxon>Xanthomonas</taxon>
    </lineage>
</organism>
<dbReference type="EMBL" id="JAAGYU010000157">
    <property type="protein sequence ID" value="NEL78607.1"/>
    <property type="molecule type" value="Genomic_DNA"/>
</dbReference>
<comment type="caution">
    <text evidence="2">The sequence shown here is derived from an EMBL/GenBank/DDBJ whole genome shotgun (WGS) entry which is preliminary data.</text>
</comment>
<reference evidence="2 3" key="1">
    <citation type="submission" date="2019-11" db="EMBL/GenBank/DDBJ databases">
        <title>Genome-resolved metagenomics to study the prevalence of co-infection and intraspecific heterogeneity among plant pathogen metapopulations.</title>
        <authorList>
            <person name="Newberry E."/>
            <person name="Bhandari R."/>
            <person name="Kemble J."/>
            <person name="Sikora E."/>
            <person name="Potnis N."/>
        </authorList>
    </citation>
    <scope>NUCLEOTIDE SEQUENCE [LARGE SCALE GENOMIC DNA]</scope>
    <source>
        <strain evidence="2">Xp_Tom_Tuscaloosa_18b</strain>
    </source>
</reference>
<dbReference type="RefSeq" id="WP_127170434.1">
    <property type="nucleotide sequence ID" value="NZ_JAQREB010000001.1"/>
</dbReference>
<protein>
    <submittedName>
        <fullName evidence="2">Uncharacterized protein</fullName>
    </submittedName>
</protein>
<dbReference type="Proteomes" id="UP000471082">
    <property type="component" value="Unassembled WGS sequence"/>
</dbReference>
<evidence type="ECO:0000313" key="2">
    <source>
        <dbReference type="EMBL" id="NEL78607.1"/>
    </source>
</evidence>
<name>A0A7X5SA90_XANPE</name>
<evidence type="ECO:0000256" key="1">
    <source>
        <dbReference type="SAM" id="MobiDB-lite"/>
    </source>
</evidence>